<organism evidence="1 2">
    <name type="scientific">Solanum bulbocastanum</name>
    <name type="common">Wild potato</name>
    <dbReference type="NCBI Taxonomy" id="147425"/>
    <lineage>
        <taxon>Eukaryota</taxon>
        <taxon>Viridiplantae</taxon>
        <taxon>Streptophyta</taxon>
        <taxon>Embryophyta</taxon>
        <taxon>Tracheophyta</taxon>
        <taxon>Spermatophyta</taxon>
        <taxon>Magnoliopsida</taxon>
        <taxon>eudicotyledons</taxon>
        <taxon>Gunneridae</taxon>
        <taxon>Pentapetalae</taxon>
        <taxon>asterids</taxon>
        <taxon>lamiids</taxon>
        <taxon>Solanales</taxon>
        <taxon>Solanaceae</taxon>
        <taxon>Solanoideae</taxon>
        <taxon>Solaneae</taxon>
        <taxon>Solanum</taxon>
    </lineage>
</organism>
<comment type="caution">
    <text evidence="1">The sequence shown here is derived from an EMBL/GenBank/DDBJ whole genome shotgun (WGS) entry which is preliminary data.</text>
</comment>
<keyword evidence="2" id="KW-1185">Reference proteome</keyword>
<dbReference type="EMBL" id="JBANQN010000007">
    <property type="protein sequence ID" value="KAK6784536.1"/>
    <property type="molecule type" value="Genomic_DNA"/>
</dbReference>
<evidence type="ECO:0000313" key="1">
    <source>
        <dbReference type="EMBL" id="KAK6784536.1"/>
    </source>
</evidence>
<reference evidence="1 2" key="1">
    <citation type="submission" date="2024-02" db="EMBL/GenBank/DDBJ databases">
        <title>de novo genome assembly of Solanum bulbocastanum strain 11H21.</title>
        <authorList>
            <person name="Hosaka A.J."/>
        </authorList>
    </citation>
    <scope>NUCLEOTIDE SEQUENCE [LARGE SCALE GENOMIC DNA]</scope>
    <source>
        <tissue evidence="1">Young leaves</tissue>
    </source>
</reference>
<accession>A0AAN8TIQ4</accession>
<dbReference type="Proteomes" id="UP001371456">
    <property type="component" value="Unassembled WGS sequence"/>
</dbReference>
<dbReference type="AlphaFoldDB" id="A0AAN8TIQ4"/>
<gene>
    <name evidence="1" type="ORF">RDI58_017991</name>
</gene>
<protein>
    <submittedName>
        <fullName evidence="1">Uncharacterized protein</fullName>
    </submittedName>
</protein>
<evidence type="ECO:0000313" key="2">
    <source>
        <dbReference type="Proteomes" id="UP001371456"/>
    </source>
</evidence>
<name>A0AAN8TIQ4_SOLBU</name>
<proteinExistence type="predicted"/>
<sequence length="89" mass="9726">MSTMFMSPAGANSLATPRHMLRSESAALQGGLICLLPFAPLRTETQEEPGQIVVDRARILRADSNQAAWSDLSLVGVPPVPQYQRKIHK</sequence>